<evidence type="ECO:0000256" key="3">
    <source>
        <dbReference type="ARBA" id="ARBA00023125"/>
    </source>
</evidence>
<dbReference type="EMBL" id="JACIDW010000001">
    <property type="protein sequence ID" value="MBB3962912.1"/>
    <property type="molecule type" value="Genomic_DNA"/>
</dbReference>
<keyword evidence="10" id="KW-1185">Reference proteome</keyword>
<dbReference type="SUPFAM" id="SSF46785">
    <property type="entry name" value="Winged helix' DNA-binding domain"/>
    <property type="match status" value="1"/>
</dbReference>
<evidence type="ECO:0000256" key="4">
    <source>
        <dbReference type="ARBA" id="ARBA00023163"/>
    </source>
</evidence>
<proteinExistence type="inferred from homology"/>
<dbReference type="InterPro" id="IPR005119">
    <property type="entry name" value="LysR_subst-bd"/>
</dbReference>
<dbReference type="SUPFAM" id="SSF53850">
    <property type="entry name" value="Periplasmic binding protein-like II"/>
    <property type="match status" value="1"/>
</dbReference>
<comment type="caution">
    <text evidence="9">The sequence shown here is derived from an EMBL/GenBank/DDBJ whole genome shotgun (WGS) entry which is preliminary data.</text>
</comment>
<dbReference type="InterPro" id="IPR000847">
    <property type="entry name" value="LysR_HTH_N"/>
</dbReference>
<dbReference type="GO" id="GO:0003700">
    <property type="term" value="F:DNA-binding transcription factor activity"/>
    <property type="evidence" value="ECO:0007669"/>
    <property type="project" value="InterPro"/>
</dbReference>
<dbReference type="PANTHER" id="PTHR30419:SF8">
    <property type="entry name" value="NITROGEN ASSIMILATION TRANSCRIPTIONAL ACTIVATOR-RELATED"/>
    <property type="match status" value="1"/>
</dbReference>
<name>A0A7W6CKP8_9HYPH</name>
<dbReference type="FunFam" id="1.10.10.10:FF:000001">
    <property type="entry name" value="LysR family transcriptional regulator"/>
    <property type="match status" value="1"/>
</dbReference>
<evidence type="ECO:0000256" key="2">
    <source>
        <dbReference type="ARBA" id="ARBA00023015"/>
    </source>
</evidence>
<comment type="function">
    <text evidence="5">Transcriptional regulator of the ttuABCDE tartrate utilization operon.</text>
</comment>
<evidence type="ECO:0000256" key="6">
    <source>
        <dbReference type="ARBA" id="ARBA00067332"/>
    </source>
</evidence>
<evidence type="ECO:0000256" key="1">
    <source>
        <dbReference type="ARBA" id="ARBA00009437"/>
    </source>
</evidence>
<evidence type="ECO:0000256" key="7">
    <source>
        <dbReference type="ARBA" id="ARBA00083243"/>
    </source>
</evidence>
<keyword evidence="3 9" id="KW-0238">DNA-binding</keyword>
<keyword evidence="4" id="KW-0804">Transcription</keyword>
<sequence>MTFGFAKSICKSSTSHNCELLMDIRDIRYFLKVSEHGHLGKAAEELHISQPALSKCIQRLEAIYDVHLFERAGRGIVLTEAGHLLRERYQLLEQDLIDIRREVSSYRSGIAGTVRVGCSGSIASFFLPSVCRAMQERAPDLKLLIRIGMDDALEDALRAGAIDAIIVPDRNQIADGLIVSAPLLSDTVVVVAREGHPLAGQKSALADLLRFGWVLPTPTVSIRQWLEKVFADHGLSLPQPTVTAAPLVSAPYILAETDLLSFMSRRNLTARRPLVELENEHTTMHRQFVISHRARSFVSPAVRYFVTLLQQEAREL</sequence>
<dbReference type="RefSeq" id="WP_183898612.1">
    <property type="nucleotide sequence ID" value="NZ_JACIDW010000001.1"/>
</dbReference>
<accession>A0A7W6CKP8</accession>
<comment type="similarity">
    <text evidence="1">Belongs to the LysR transcriptional regulatory family.</text>
</comment>
<evidence type="ECO:0000256" key="5">
    <source>
        <dbReference type="ARBA" id="ARBA00054626"/>
    </source>
</evidence>
<gene>
    <name evidence="9" type="ORF">GGQ67_000530</name>
</gene>
<dbReference type="GO" id="GO:0003677">
    <property type="term" value="F:DNA binding"/>
    <property type="evidence" value="ECO:0007669"/>
    <property type="project" value="UniProtKB-KW"/>
</dbReference>
<dbReference type="InterPro" id="IPR050950">
    <property type="entry name" value="HTH-type_LysR_regulators"/>
</dbReference>
<dbReference type="GO" id="GO:0005829">
    <property type="term" value="C:cytosol"/>
    <property type="evidence" value="ECO:0007669"/>
    <property type="project" value="TreeGrafter"/>
</dbReference>
<evidence type="ECO:0000313" key="10">
    <source>
        <dbReference type="Proteomes" id="UP000582090"/>
    </source>
</evidence>
<dbReference type="InterPro" id="IPR036388">
    <property type="entry name" value="WH-like_DNA-bd_sf"/>
</dbReference>
<evidence type="ECO:0000313" key="9">
    <source>
        <dbReference type="EMBL" id="MBB3962912.1"/>
    </source>
</evidence>
<keyword evidence="2" id="KW-0805">Transcription regulation</keyword>
<feature type="domain" description="HTH lysR-type" evidence="8">
    <location>
        <begin position="22"/>
        <end position="79"/>
    </location>
</feature>
<evidence type="ECO:0000259" key="8">
    <source>
        <dbReference type="PROSITE" id="PS50931"/>
    </source>
</evidence>
<dbReference type="Gene3D" id="1.10.10.10">
    <property type="entry name" value="Winged helix-like DNA-binding domain superfamily/Winged helix DNA-binding domain"/>
    <property type="match status" value="1"/>
</dbReference>
<organism evidence="9 10">
    <name type="scientific">Rhizobium metallidurans</name>
    <dbReference type="NCBI Taxonomy" id="1265931"/>
    <lineage>
        <taxon>Bacteria</taxon>
        <taxon>Pseudomonadati</taxon>
        <taxon>Pseudomonadota</taxon>
        <taxon>Alphaproteobacteria</taxon>
        <taxon>Hyphomicrobiales</taxon>
        <taxon>Rhizobiaceae</taxon>
        <taxon>Rhizobium/Agrobacterium group</taxon>
        <taxon>Rhizobium</taxon>
    </lineage>
</organism>
<dbReference type="AlphaFoldDB" id="A0A7W6CKP8"/>
<dbReference type="Gene3D" id="3.40.190.290">
    <property type="match status" value="1"/>
</dbReference>
<dbReference type="Pfam" id="PF00126">
    <property type="entry name" value="HTH_1"/>
    <property type="match status" value="1"/>
</dbReference>
<protein>
    <recommendedName>
        <fullName evidence="6">HTH-type transcriptional regulator TtuA</fullName>
    </recommendedName>
    <alternativeName>
        <fullName evidence="7">Tartrate utilization transcriptional regulator</fullName>
    </alternativeName>
</protein>
<dbReference type="PANTHER" id="PTHR30419">
    <property type="entry name" value="HTH-TYPE TRANSCRIPTIONAL REGULATOR YBHD"/>
    <property type="match status" value="1"/>
</dbReference>
<dbReference type="Proteomes" id="UP000582090">
    <property type="component" value="Unassembled WGS sequence"/>
</dbReference>
<dbReference type="PRINTS" id="PR00039">
    <property type="entry name" value="HTHLYSR"/>
</dbReference>
<reference evidence="9 10" key="1">
    <citation type="submission" date="2020-08" db="EMBL/GenBank/DDBJ databases">
        <title>Genomic Encyclopedia of Type Strains, Phase IV (KMG-IV): sequencing the most valuable type-strain genomes for metagenomic binning, comparative biology and taxonomic classification.</title>
        <authorList>
            <person name="Goeker M."/>
        </authorList>
    </citation>
    <scope>NUCLEOTIDE SEQUENCE [LARGE SCALE GENOMIC DNA]</scope>
    <source>
        <strain evidence="9 10">DSM 26575</strain>
    </source>
</reference>
<dbReference type="PROSITE" id="PS50931">
    <property type="entry name" value="HTH_LYSR"/>
    <property type="match status" value="1"/>
</dbReference>
<dbReference type="Pfam" id="PF03466">
    <property type="entry name" value="LysR_substrate"/>
    <property type="match status" value="1"/>
</dbReference>
<dbReference type="InterPro" id="IPR036390">
    <property type="entry name" value="WH_DNA-bd_sf"/>
</dbReference>